<name>A0A9D8KCL9_9DELT</name>
<comment type="caution">
    <text evidence="4">The sequence shown here is derived from an EMBL/GenBank/DDBJ whole genome shotgun (WGS) entry which is preliminary data.</text>
</comment>
<dbReference type="EMBL" id="JAFGIX010000011">
    <property type="protein sequence ID" value="MBN1572078.1"/>
    <property type="molecule type" value="Genomic_DNA"/>
</dbReference>
<dbReference type="InterPro" id="IPR004136">
    <property type="entry name" value="NMO"/>
</dbReference>
<dbReference type="Proteomes" id="UP000809273">
    <property type="component" value="Unassembled WGS sequence"/>
</dbReference>
<reference evidence="4" key="1">
    <citation type="journal article" date="2021" name="Environ. Microbiol.">
        <title>Genomic characterization of three novel Desulfobacterota classes expand the metabolic and phylogenetic diversity of the phylum.</title>
        <authorList>
            <person name="Murphy C.L."/>
            <person name="Biggerstaff J."/>
            <person name="Eichhorn A."/>
            <person name="Ewing E."/>
            <person name="Shahan R."/>
            <person name="Soriano D."/>
            <person name="Stewart S."/>
            <person name="VanMol K."/>
            <person name="Walker R."/>
            <person name="Walters P."/>
            <person name="Elshahed M.S."/>
            <person name="Youssef N.H."/>
        </authorList>
    </citation>
    <scope>NUCLEOTIDE SEQUENCE</scope>
    <source>
        <strain evidence="4">Zod_Metabat.24</strain>
    </source>
</reference>
<accession>A0A9D8KCL9</accession>
<evidence type="ECO:0000256" key="3">
    <source>
        <dbReference type="ARBA" id="ARBA00023002"/>
    </source>
</evidence>
<dbReference type="InterPro" id="IPR013785">
    <property type="entry name" value="Aldolase_TIM"/>
</dbReference>
<dbReference type="CDD" id="cd04730">
    <property type="entry name" value="NPD_like"/>
    <property type="match status" value="1"/>
</dbReference>
<dbReference type="PANTHER" id="PTHR32332:SF20">
    <property type="entry name" value="2-NITROPROPANE DIOXYGENASE-LIKE PROTEIN"/>
    <property type="match status" value="1"/>
</dbReference>
<dbReference type="PANTHER" id="PTHR32332">
    <property type="entry name" value="2-NITROPROPANE DIOXYGENASE"/>
    <property type="match status" value="1"/>
</dbReference>
<keyword evidence="1" id="KW-0285">Flavoprotein</keyword>
<dbReference type="Gene3D" id="3.20.20.70">
    <property type="entry name" value="Aldolase class I"/>
    <property type="match status" value="1"/>
</dbReference>
<evidence type="ECO:0000313" key="5">
    <source>
        <dbReference type="Proteomes" id="UP000809273"/>
    </source>
</evidence>
<evidence type="ECO:0000256" key="2">
    <source>
        <dbReference type="ARBA" id="ARBA00022643"/>
    </source>
</evidence>
<evidence type="ECO:0000256" key="1">
    <source>
        <dbReference type="ARBA" id="ARBA00022630"/>
    </source>
</evidence>
<organism evidence="4 5">
    <name type="scientific">Candidatus Zymogenus saltonus</name>
    <dbReference type="NCBI Taxonomy" id="2844893"/>
    <lineage>
        <taxon>Bacteria</taxon>
        <taxon>Deltaproteobacteria</taxon>
        <taxon>Candidatus Zymogenia</taxon>
        <taxon>Candidatus Zymogeniales</taxon>
        <taxon>Candidatus Zymogenaceae</taxon>
        <taxon>Candidatus Zymogenus</taxon>
    </lineage>
</organism>
<dbReference type="AlphaFoldDB" id="A0A9D8KCL9"/>
<dbReference type="SUPFAM" id="SSF51412">
    <property type="entry name" value="Inosine monophosphate dehydrogenase (IMPDH)"/>
    <property type="match status" value="1"/>
</dbReference>
<evidence type="ECO:0000313" key="4">
    <source>
        <dbReference type="EMBL" id="MBN1572078.1"/>
    </source>
</evidence>
<reference evidence="4" key="2">
    <citation type="submission" date="2021-01" db="EMBL/GenBank/DDBJ databases">
        <authorList>
            <person name="Hahn C.R."/>
            <person name="Youssef N.H."/>
            <person name="Elshahed M."/>
        </authorList>
    </citation>
    <scope>NUCLEOTIDE SEQUENCE</scope>
    <source>
        <strain evidence="4">Zod_Metabat.24</strain>
    </source>
</reference>
<dbReference type="Pfam" id="PF03060">
    <property type="entry name" value="NMO"/>
    <property type="match status" value="2"/>
</dbReference>
<dbReference type="GO" id="GO:0018580">
    <property type="term" value="F:nitronate monooxygenase activity"/>
    <property type="evidence" value="ECO:0007669"/>
    <property type="project" value="InterPro"/>
</dbReference>
<sequence length="317" mass="32752">MFKTELCDLLGIEYPIIQGGMVWICYHELCSAVSEAGGLGILAAGGMTVEELKKEIELVKGLTKKPFGVNIPLMRPDAEDLIDAVIAGGANVISTSAGSPKRFTGKIHDAGLKVIHVSPNVSLAEKGAHAGVDAIVVEGIEAGGHDGFDEITTVALVPQTVDRVSIPVVAAGGIADGRGFVAALALGAKGVQVGTRFAATHEARAHPKFKEAILNVTDTGTILTARTIAPVRSVKNSLTERINKAEMSGATAEELADLIGEGRSQLASQNGDIDEGTVYCGQIGGMITRLKHAGDVVREMIGEAEAIVKGLGSLVGS</sequence>
<keyword evidence="2" id="KW-0288">FMN</keyword>
<keyword evidence="3" id="KW-0560">Oxidoreductase</keyword>
<proteinExistence type="predicted"/>
<gene>
    <name evidence="4" type="ORF">JW984_02660</name>
</gene>
<keyword evidence="4" id="KW-0503">Monooxygenase</keyword>
<protein>
    <submittedName>
        <fullName evidence="4">Nitronate monooxygenase</fullName>
    </submittedName>
</protein>